<keyword evidence="2" id="KW-1133">Transmembrane helix</keyword>
<dbReference type="PANTHER" id="PTHR48081">
    <property type="entry name" value="AB HYDROLASE SUPERFAMILY PROTEIN C4A8.06C"/>
    <property type="match status" value="1"/>
</dbReference>
<dbReference type="Gene3D" id="3.40.50.1820">
    <property type="entry name" value="alpha/beta hydrolase"/>
    <property type="match status" value="1"/>
</dbReference>
<dbReference type="Pfam" id="PF07859">
    <property type="entry name" value="Abhydrolase_3"/>
    <property type="match status" value="1"/>
</dbReference>
<keyword evidence="2" id="KW-0812">Transmembrane</keyword>
<dbReference type="OrthoDB" id="2152029at2759"/>
<feature type="non-terminal residue" evidence="4">
    <location>
        <position position="448"/>
    </location>
</feature>
<evidence type="ECO:0000313" key="5">
    <source>
        <dbReference type="Proteomes" id="UP001147747"/>
    </source>
</evidence>
<dbReference type="GO" id="GO:0072330">
    <property type="term" value="P:monocarboxylic acid biosynthetic process"/>
    <property type="evidence" value="ECO:0007669"/>
    <property type="project" value="UniProtKB-ARBA"/>
</dbReference>
<dbReference type="SUPFAM" id="SSF53474">
    <property type="entry name" value="alpha/beta-Hydrolases"/>
    <property type="match status" value="1"/>
</dbReference>
<keyword evidence="2" id="KW-0472">Membrane</keyword>
<dbReference type="AlphaFoldDB" id="A0A9W9V6J6"/>
<feature type="transmembrane region" description="Helical" evidence="2">
    <location>
        <begin position="67"/>
        <end position="87"/>
    </location>
</feature>
<reference evidence="4" key="1">
    <citation type="submission" date="2022-12" db="EMBL/GenBank/DDBJ databases">
        <authorList>
            <person name="Petersen C."/>
        </authorList>
    </citation>
    <scope>NUCLEOTIDE SEQUENCE</scope>
    <source>
        <strain evidence="4">IBT 29677</strain>
    </source>
</reference>
<dbReference type="Proteomes" id="UP001147747">
    <property type="component" value="Unassembled WGS sequence"/>
</dbReference>
<proteinExistence type="predicted"/>
<dbReference type="InterPro" id="IPR013094">
    <property type="entry name" value="AB_hydrolase_3"/>
</dbReference>
<dbReference type="InterPro" id="IPR029058">
    <property type="entry name" value="AB_hydrolase_fold"/>
</dbReference>
<dbReference type="InterPro" id="IPR050300">
    <property type="entry name" value="GDXG_lipolytic_enzyme"/>
</dbReference>
<keyword evidence="1" id="KW-0378">Hydrolase</keyword>
<name>A0A9W9V6J6_9EURO</name>
<feature type="domain" description="Alpha/beta hydrolase fold-3" evidence="3">
    <location>
        <begin position="162"/>
        <end position="379"/>
    </location>
</feature>
<reference evidence="4" key="2">
    <citation type="journal article" date="2023" name="IMA Fungus">
        <title>Comparative genomic study of the Penicillium genus elucidates a diverse pangenome and 15 lateral gene transfer events.</title>
        <authorList>
            <person name="Petersen C."/>
            <person name="Sorensen T."/>
            <person name="Nielsen M.R."/>
            <person name="Sondergaard T.E."/>
            <person name="Sorensen J.L."/>
            <person name="Fitzpatrick D.A."/>
            <person name="Frisvad J.C."/>
            <person name="Nielsen K.L."/>
        </authorList>
    </citation>
    <scope>NUCLEOTIDE SEQUENCE</scope>
    <source>
        <strain evidence="4">IBT 29677</strain>
    </source>
</reference>
<evidence type="ECO:0000259" key="3">
    <source>
        <dbReference type="Pfam" id="PF07859"/>
    </source>
</evidence>
<dbReference type="RefSeq" id="XP_056480772.1">
    <property type="nucleotide sequence ID" value="XM_056638783.1"/>
</dbReference>
<dbReference type="GO" id="GO:0016787">
    <property type="term" value="F:hydrolase activity"/>
    <property type="evidence" value="ECO:0007669"/>
    <property type="project" value="UniProtKB-KW"/>
</dbReference>
<dbReference type="PANTHER" id="PTHR48081:SF21">
    <property type="entry name" value="LIPASE_THIOESTERASE FAMILY PROTEIN (AFU_ORTHOLOGUE AFUA_8G02590)"/>
    <property type="match status" value="1"/>
</dbReference>
<gene>
    <name evidence="4" type="ORF">N7509_014146</name>
</gene>
<evidence type="ECO:0000313" key="4">
    <source>
        <dbReference type="EMBL" id="KAJ5369534.1"/>
    </source>
</evidence>
<protein>
    <recommendedName>
        <fullName evidence="3">Alpha/beta hydrolase fold-3 domain-containing protein</fullName>
    </recommendedName>
</protein>
<evidence type="ECO:0000256" key="2">
    <source>
        <dbReference type="SAM" id="Phobius"/>
    </source>
</evidence>
<dbReference type="GO" id="GO:0017000">
    <property type="term" value="P:antibiotic biosynthetic process"/>
    <property type="evidence" value="ECO:0007669"/>
    <property type="project" value="UniProtKB-ARBA"/>
</dbReference>
<accession>A0A9W9V6J6</accession>
<dbReference type="EMBL" id="JAPZBU010000013">
    <property type="protein sequence ID" value="KAJ5369534.1"/>
    <property type="molecule type" value="Genomic_DNA"/>
</dbReference>
<evidence type="ECO:0000256" key="1">
    <source>
        <dbReference type="ARBA" id="ARBA00022801"/>
    </source>
</evidence>
<comment type="caution">
    <text evidence="4">The sequence shown here is derived from an EMBL/GenBank/DDBJ whole genome shotgun (WGS) entry which is preliminary data.</text>
</comment>
<organism evidence="4 5">
    <name type="scientific">Penicillium cosmopolitanum</name>
    <dbReference type="NCBI Taxonomy" id="1131564"/>
    <lineage>
        <taxon>Eukaryota</taxon>
        <taxon>Fungi</taxon>
        <taxon>Dikarya</taxon>
        <taxon>Ascomycota</taxon>
        <taxon>Pezizomycotina</taxon>
        <taxon>Eurotiomycetes</taxon>
        <taxon>Eurotiomycetidae</taxon>
        <taxon>Eurotiales</taxon>
        <taxon>Aspergillaceae</taxon>
        <taxon>Penicillium</taxon>
    </lineage>
</organism>
<dbReference type="GeneID" id="81377763"/>
<keyword evidence="5" id="KW-1185">Reference proteome</keyword>
<sequence>CCPSSASTSTLHLGQGRGLILYSAAVLIRLDCFTDAQLTFAQPPSLALLDIIVAMSVKLTIQQKLDFLPAIASITLAAFYGIITGLWRTERQAKTLFLHIGYAVMRKVTARLTPAQMQYATPTSNKVYEQYARKARIQAQTVQLEHGALGHWIGDRDATNVMIWYHGGGFGLPANIGYFKFYAQLVQTLKTSNKSLAVFSLTYTLAPTETYPTQLKQAVAAARYILSTGRSPDTIFLGGDSAGGNLVSGVLSHLAHPHPQIEPLPLPNNAKLAGAAMIAPWTLLDTEFPDQEIYHGGDLITQAVAQPWASAYIGKSPRDNYTDLSNAPVEWFKDFPVNRVLITGGGNEILLPIILDFAAKFKEGFERVELFVGHRECHVAPIYNLYLGDATETAQGRRLRAGWLSWRSRRRSIVYNAVNIKAEILGVIYVVLHRRVQPYDLCDYQFDC</sequence>